<name>E9I9X6_SOLIN</name>
<dbReference type="HOGENOM" id="CLU_2152128_0_0_1"/>
<proteinExistence type="predicted"/>
<dbReference type="EMBL" id="GL761847">
    <property type="protein sequence ID" value="EFZ22630.1"/>
    <property type="molecule type" value="Genomic_DNA"/>
</dbReference>
<protein>
    <submittedName>
        <fullName evidence="1">Uncharacterized protein</fullName>
    </submittedName>
</protein>
<reference evidence="1" key="1">
    <citation type="journal article" date="2011" name="Proc. Natl. Acad. Sci. U.S.A.">
        <title>The genome of the fire ant Solenopsis invicta.</title>
        <authorList>
            <person name="Wurm Y."/>
            <person name="Wang J."/>
            <person name="Riba-Grognuz O."/>
            <person name="Corona M."/>
            <person name="Nygaard S."/>
            <person name="Hunt B.G."/>
            <person name="Ingram K.K."/>
            <person name="Falquet L."/>
            <person name="Nipitwattanaphon M."/>
            <person name="Gotzek D."/>
            <person name="Dijkstra M.B."/>
            <person name="Oettler J."/>
            <person name="Comtesse F."/>
            <person name="Shih C.J."/>
            <person name="Wu W.J."/>
            <person name="Yang C.C."/>
            <person name="Thomas J."/>
            <person name="Beaudoing E."/>
            <person name="Pradervand S."/>
            <person name="Flegel V."/>
            <person name="Cook E.D."/>
            <person name="Fabbretti R."/>
            <person name="Stockinger H."/>
            <person name="Long L."/>
            <person name="Farmerie W.G."/>
            <person name="Oakey J."/>
            <person name="Boomsma J.J."/>
            <person name="Pamilo P."/>
            <person name="Yi S.V."/>
            <person name="Heinze J."/>
            <person name="Goodisman M.A."/>
            <person name="Farinelli L."/>
            <person name="Harshman K."/>
            <person name="Hulo N."/>
            <person name="Cerutti L."/>
            <person name="Xenarios I."/>
            <person name="Shoemaker D."/>
            <person name="Keller L."/>
        </authorList>
    </citation>
    <scope>NUCLEOTIDE SEQUENCE [LARGE SCALE GENOMIC DNA]</scope>
</reference>
<gene>
    <name evidence="1" type="ORF">SINV_07806</name>
</gene>
<accession>E9I9X6</accession>
<feature type="non-terminal residue" evidence="1">
    <location>
        <position position="112"/>
    </location>
</feature>
<evidence type="ECO:0000313" key="1">
    <source>
        <dbReference type="EMBL" id="EFZ22630.1"/>
    </source>
</evidence>
<sequence length="112" mass="13221">MTMGRTKCKNMITNAIYPVMRERIMNNIQNDRIFHVMKLIDMYAKDSSAEKLINAFKCEMWRLKILFLNIVALSYDNAFVMTEKQKSLKKNGKIMSKFINIFVSLPFRRISS</sequence>
<dbReference type="AlphaFoldDB" id="E9I9X6"/>
<organism>
    <name type="scientific">Solenopsis invicta</name>
    <name type="common">Red imported fire ant</name>
    <name type="synonym">Solenopsis wagneri</name>
    <dbReference type="NCBI Taxonomy" id="13686"/>
    <lineage>
        <taxon>Eukaryota</taxon>
        <taxon>Metazoa</taxon>
        <taxon>Ecdysozoa</taxon>
        <taxon>Arthropoda</taxon>
        <taxon>Hexapoda</taxon>
        <taxon>Insecta</taxon>
        <taxon>Pterygota</taxon>
        <taxon>Neoptera</taxon>
        <taxon>Endopterygota</taxon>
        <taxon>Hymenoptera</taxon>
        <taxon>Apocrita</taxon>
        <taxon>Aculeata</taxon>
        <taxon>Formicoidea</taxon>
        <taxon>Formicidae</taxon>
        <taxon>Myrmicinae</taxon>
        <taxon>Solenopsis</taxon>
    </lineage>
</organism>